<evidence type="ECO:0000313" key="7">
    <source>
        <dbReference type="EMBL" id="EQB60278.1"/>
    </source>
</evidence>
<dbReference type="PIRSF" id="PIRSF005673">
    <property type="entry name" value="Importin_alpha"/>
    <property type="match status" value="1"/>
</dbReference>
<reference evidence="7 8" key="1">
    <citation type="journal article" date="2013" name="BMC Genomics">
        <title>Genome sequencing and comparative genomics of honey bee microsporidia, Nosema apis reveal novel insights into host-parasite interactions.</title>
        <authorList>
            <person name="Chen Yp."/>
            <person name="Pettis J.S."/>
            <person name="Zhao Y."/>
            <person name="Liu X."/>
            <person name="Tallon L.J."/>
            <person name="Sadzewicz L.D."/>
            <person name="Li R."/>
            <person name="Zheng H."/>
            <person name="Huang S."/>
            <person name="Zhang X."/>
            <person name="Hamilton M.C."/>
            <person name="Pernal S.F."/>
            <person name="Melathopoulos A.P."/>
            <person name="Yan X."/>
            <person name="Evans J.D."/>
        </authorList>
    </citation>
    <scope>NUCLEOTIDE SEQUENCE [LARGE SCALE GENOMIC DNA]</scope>
    <source>
        <strain evidence="7 8">BRL 01</strain>
    </source>
</reference>
<evidence type="ECO:0000256" key="6">
    <source>
        <dbReference type="PROSITE-ProRule" id="PRU00259"/>
    </source>
</evidence>
<dbReference type="Proteomes" id="UP000053780">
    <property type="component" value="Unassembled WGS sequence"/>
</dbReference>
<gene>
    <name evidence="7" type="ORF">NAPIS_ORF02171</name>
</gene>
<dbReference type="Pfam" id="PF00514">
    <property type="entry name" value="Arm"/>
    <property type="match status" value="2"/>
</dbReference>
<evidence type="ECO:0000256" key="3">
    <source>
        <dbReference type="ARBA" id="ARBA00022737"/>
    </source>
</evidence>
<evidence type="ECO:0000256" key="4">
    <source>
        <dbReference type="ARBA" id="ARBA00022927"/>
    </source>
</evidence>
<dbReference type="SMART" id="SM00185">
    <property type="entry name" value="ARM"/>
    <property type="match status" value="6"/>
</dbReference>
<dbReference type="HOGENOM" id="CLU_018084_6_0_1"/>
<keyword evidence="4 5" id="KW-0653">Protein transport</keyword>
<organism evidence="7 8">
    <name type="scientific">Vairimorpha apis BRL 01</name>
    <dbReference type="NCBI Taxonomy" id="1037528"/>
    <lineage>
        <taxon>Eukaryota</taxon>
        <taxon>Fungi</taxon>
        <taxon>Fungi incertae sedis</taxon>
        <taxon>Microsporidia</taxon>
        <taxon>Nosematidae</taxon>
        <taxon>Vairimorpha</taxon>
    </lineage>
</organism>
<sequence>MREKLFSNDLTDIHQGTYEFRSLLSVEGSPPVQTVIDSGILPRFVEILDVNYLKKNLPPGANDDIVDRIRVESAWVITNIAAGTSEQTNAVLKAGTLPYLINMLYETKELVVDQAVWALGNIAGDSEKTRDAILNAGGLDLTINLLDKFITNDNYIKIVRNLTWLLSNLNRGRNPPPSSENMKKALYILFKLISLRDSETVCDAFWALSYIVDVDDGCTDIVLGSNVMSKAYNCLDAYTLKLKNMTHDAEDAKIGTMAISPIIRMLGNIATGNDNQTNVIIRMGFVDFFSTLFYRIDNKKSQRLRKEICWTLSNITAGPTEHVQLLIDLGLIQMLIDAMSSYELFIRKEACWAISNALFHCATKFEWTKVFIENGLIESLLSYLEVASNLVDMQAHILDCFMYILEGGRKYEKKFGKNVAYEKMIELDAIEAIENLQDVESVEVSDKAYKIIVEFFEGIDN</sequence>
<dbReference type="AlphaFoldDB" id="T0L6H8"/>
<accession>T0L6H8</accession>
<dbReference type="OrthoDB" id="29145at2759"/>
<evidence type="ECO:0000313" key="8">
    <source>
        <dbReference type="Proteomes" id="UP000053780"/>
    </source>
</evidence>
<dbReference type="PANTHER" id="PTHR23316">
    <property type="entry name" value="IMPORTIN ALPHA"/>
    <property type="match status" value="1"/>
</dbReference>
<evidence type="ECO:0000256" key="2">
    <source>
        <dbReference type="ARBA" id="ARBA00022448"/>
    </source>
</evidence>
<dbReference type="GO" id="GO:0061608">
    <property type="term" value="F:nuclear import signal receptor activity"/>
    <property type="evidence" value="ECO:0007669"/>
    <property type="project" value="InterPro"/>
</dbReference>
<proteinExistence type="inferred from homology"/>
<name>T0L6H8_9MICR</name>
<dbReference type="InterPro" id="IPR024931">
    <property type="entry name" value="Importin_alpha"/>
</dbReference>
<protein>
    <recommendedName>
        <fullName evidence="5">Importin subunit alpha</fullName>
    </recommendedName>
</protein>
<dbReference type="VEuPathDB" id="MicrosporidiaDB:NAPIS_ORF02171"/>
<dbReference type="InterPro" id="IPR016024">
    <property type="entry name" value="ARM-type_fold"/>
</dbReference>
<dbReference type="GO" id="GO:0006606">
    <property type="term" value="P:protein import into nucleus"/>
    <property type="evidence" value="ECO:0007669"/>
    <property type="project" value="InterPro"/>
</dbReference>
<dbReference type="EMBL" id="KE647312">
    <property type="protein sequence ID" value="EQB60278.1"/>
    <property type="molecule type" value="Genomic_DNA"/>
</dbReference>
<dbReference type="GO" id="GO:0005737">
    <property type="term" value="C:cytoplasm"/>
    <property type="evidence" value="ECO:0007669"/>
    <property type="project" value="InterPro"/>
</dbReference>
<keyword evidence="8" id="KW-1185">Reference proteome</keyword>
<keyword evidence="2 5" id="KW-0813">Transport</keyword>
<feature type="repeat" description="ARM" evidence="6">
    <location>
        <begin position="95"/>
        <end position="138"/>
    </location>
</feature>
<evidence type="ECO:0000256" key="5">
    <source>
        <dbReference type="PIRNR" id="PIRNR005673"/>
    </source>
</evidence>
<dbReference type="PROSITE" id="PS50176">
    <property type="entry name" value="ARM_REPEAT"/>
    <property type="match status" value="1"/>
</dbReference>
<keyword evidence="3" id="KW-0677">Repeat</keyword>
<dbReference type="Gene3D" id="1.25.10.10">
    <property type="entry name" value="Leucine-rich Repeat Variant"/>
    <property type="match status" value="1"/>
</dbReference>
<dbReference type="SUPFAM" id="SSF48371">
    <property type="entry name" value="ARM repeat"/>
    <property type="match status" value="1"/>
</dbReference>
<dbReference type="InterPro" id="IPR011989">
    <property type="entry name" value="ARM-like"/>
</dbReference>
<dbReference type="InterPro" id="IPR000225">
    <property type="entry name" value="Armadillo"/>
</dbReference>
<comment type="similarity">
    <text evidence="1 5">Belongs to the importin alpha family.</text>
</comment>
<evidence type="ECO:0000256" key="1">
    <source>
        <dbReference type="ARBA" id="ARBA00010394"/>
    </source>
</evidence>